<dbReference type="Proteomes" id="UP000799538">
    <property type="component" value="Unassembled WGS sequence"/>
</dbReference>
<organism evidence="2 3">
    <name type="scientific">Elsinoe ampelina</name>
    <dbReference type="NCBI Taxonomy" id="302913"/>
    <lineage>
        <taxon>Eukaryota</taxon>
        <taxon>Fungi</taxon>
        <taxon>Dikarya</taxon>
        <taxon>Ascomycota</taxon>
        <taxon>Pezizomycotina</taxon>
        <taxon>Dothideomycetes</taxon>
        <taxon>Dothideomycetidae</taxon>
        <taxon>Myriangiales</taxon>
        <taxon>Elsinoaceae</taxon>
        <taxon>Elsinoe</taxon>
    </lineage>
</organism>
<protein>
    <submittedName>
        <fullName evidence="2">Ubiquitin-related domain-containing protein</fullName>
    </submittedName>
</protein>
<dbReference type="PANTHER" id="PTHR10562">
    <property type="entry name" value="SMALL UBIQUITIN-RELATED MODIFIER"/>
    <property type="match status" value="1"/>
</dbReference>
<evidence type="ECO:0000313" key="3">
    <source>
        <dbReference type="Proteomes" id="UP000799538"/>
    </source>
</evidence>
<sequence>MDSGTEDLSASQKILVKFHRMHDGDEVWFKMKRTTKLVMLFEAYCEHRGTPLHQCRFIYWGKQMEHNHTPEDYYMQHENTIHVVPGLRGS</sequence>
<feature type="domain" description="Ubiquitin-like" evidence="1">
    <location>
        <begin position="12"/>
        <end position="90"/>
    </location>
</feature>
<evidence type="ECO:0000259" key="1">
    <source>
        <dbReference type="PROSITE" id="PS50053"/>
    </source>
</evidence>
<dbReference type="CDD" id="cd01763">
    <property type="entry name" value="Ubl_SUMO_like"/>
    <property type="match status" value="1"/>
</dbReference>
<name>A0A6A6GGE0_9PEZI</name>
<proteinExistence type="predicted"/>
<dbReference type="OrthoDB" id="442921at2759"/>
<keyword evidence="3" id="KW-1185">Reference proteome</keyword>
<dbReference type="PROSITE" id="PS50053">
    <property type="entry name" value="UBIQUITIN_2"/>
    <property type="match status" value="1"/>
</dbReference>
<evidence type="ECO:0000313" key="2">
    <source>
        <dbReference type="EMBL" id="KAF2224796.1"/>
    </source>
</evidence>
<dbReference type="SUPFAM" id="SSF54236">
    <property type="entry name" value="Ubiquitin-like"/>
    <property type="match status" value="1"/>
</dbReference>
<dbReference type="Gene3D" id="3.10.20.90">
    <property type="entry name" value="Phosphatidylinositol 3-kinase Catalytic Subunit, Chain A, domain 1"/>
    <property type="match status" value="1"/>
</dbReference>
<gene>
    <name evidence="2" type="ORF">BDZ85DRAFT_259102</name>
</gene>
<dbReference type="InterPro" id="IPR000626">
    <property type="entry name" value="Ubiquitin-like_dom"/>
</dbReference>
<dbReference type="PRINTS" id="PR00348">
    <property type="entry name" value="UBIQUITIN"/>
</dbReference>
<reference evidence="3" key="1">
    <citation type="journal article" date="2020" name="Stud. Mycol.">
        <title>101 Dothideomycetes genomes: A test case for predicting lifestyles and emergence of pathogens.</title>
        <authorList>
            <person name="Haridas S."/>
            <person name="Albert R."/>
            <person name="Binder M."/>
            <person name="Bloem J."/>
            <person name="LaButti K."/>
            <person name="Salamov A."/>
            <person name="Andreopoulos B."/>
            <person name="Baker S."/>
            <person name="Barry K."/>
            <person name="Bills G."/>
            <person name="Bluhm B."/>
            <person name="Cannon C."/>
            <person name="Castanera R."/>
            <person name="Culley D."/>
            <person name="Daum C."/>
            <person name="Ezra D."/>
            <person name="Gonzalez J."/>
            <person name="Henrissat B."/>
            <person name="Kuo A."/>
            <person name="Liang C."/>
            <person name="Lipzen A."/>
            <person name="Lutzoni F."/>
            <person name="Magnuson J."/>
            <person name="Mondo S."/>
            <person name="Nolan M."/>
            <person name="Ohm R."/>
            <person name="Pangilinan J."/>
            <person name="Park H.-J."/>
            <person name="Ramirez L."/>
            <person name="Alfaro M."/>
            <person name="Sun H."/>
            <person name="Tritt A."/>
            <person name="Yoshinaga Y."/>
            <person name="Zwiers L.-H."/>
            <person name="Turgeon B."/>
            <person name="Goodwin S."/>
            <person name="Spatafora J."/>
            <person name="Crous P."/>
            <person name="Grigoriev I."/>
        </authorList>
    </citation>
    <scope>NUCLEOTIDE SEQUENCE [LARGE SCALE GENOMIC DNA]</scope>
    <source>
        <strain evidence="3">CECT 20119</strain>
    </source>
</reference>
<dbReference type="InterPro" id="IPR029071">
    <property type="entry name" value="Ubiquitin-like_domsf"/>
</dbReference>
<dbReference type="AlphaFoldDB" id="A0A6A6GGE0"/>
<dbReference type="Pfam" id="PF11976">
    <property type="entry name" value="Rad60-SLD"/>
    <property type="match status" value="1"/>
</dbReference>
<dbReference type="InterPro" id="IPR019956">
    <property type="entry name" value="Ubiquitin_dom"/>
</dbReference>
<dbReference type="EMBL" id="ML992504">
    <property type="protein sequence ID" value="KAF2224796.1"/>
    <property type="molecule type" value="Genomic_DNA"/>
</dbReference>
<accession>A0A6A6GGE0</accession>
<dbReference type="InterPro" id="IPR022617">
    <property type="entry name" value="Rad60/SUMO-like_dom"/>
</dbReference>